<dbReference type="AlphaFoldDB" id="A0AAV1UXX4"/>
<proteinExistence type="predicted"/>
<accession>A0AAV1UXX4</accession>
<reference evidence="1" key="1">
    <citation type="submission" date="2024-01" db="EMBL/GenBank/DDBJ databases">
        <authorList>
            <person name="Webb A."/>
        </authorList>
    </citation>
    <scope>NUCLEOTIDE SEQUENCE</scope>
    <source>
        <strain evidence="1">Pm1</strain>
    </source>
</reference>
<evidence type="ECO:0000313" key="2">
    <source>
        <dbReference type="Proteomes" id="UP001162060"/>
    </source>
</evidence>
<protein>
    <submittedName>
        <fullName evidence="1">Uncharacterized protein</fullName>
    </submittedName>
</protein>
<sequence length="54" mass="5695">MHSMHDGGASYGSLALECVHAIVYMDGSPKKRQYIVVASPPRDASSVTSFPGVS</sequence>
<organism evidence="1 2">
    <name type="scientific">Peronospora matthiolae</name>
    <dbReference type="NCBI Taxonomy" id="2874970"/>
    <lineage>
        <taxon>Eukaryota</taxon>
        <taxon>Sar</taxon>
        <taxon>Stramenopiles</taxon>
        <taxon>Oomycota</taxon>
        <taxon>Peronosporomycetes</taxon>
        <taxon>Peronosporales</taxon>
        <taxon>Peronosporaceae</taxon>
        <taxon>Peronospora</taxon>
    </lineage>
</organism>
<name>A0AAV1UXX4_9STRA</name>
<comment type="caution">
    <text evidence="1">The sequence shown here is derived from an EMBL/GenBank/DDBJ whole genome shotgun (WGS) entry which is preliminary data.</text>
</comment>
<gene>
    <name evidence="1" type="ORF">PM001_LOCUS23842</name>
</gene>
<evidence type="ECO:0000313" key="1">
    <source>
        <dbReference type="EMBL" id="CAK7938692.1"/>
    </source>
</evidence>
<dbReference type="EMBL" id="CAKLBY020000231">
    <property type="protein sequence ID" value="CAK7938692.1"/>
    <property type="molecule type" value="Genomic_DNA"/>
</dbReference>
<dbReference type="Proteomes" id="UP001162060">
    <property type="component" value="Unassembled WGS sequence"/>
</dbReference>